<dbReference type="RefSeq" id="WP_095681104.1">
    <property type="nucleotide sequence ID" value="NZ_CP016768.2"/>
</dbReference>
<name>A0A291L410_9ACTN</name>
<accession>A0A291L410</accession>
<dbReference type="KEGG" id="abam:B1s21122_06315"/>
<dbReference type="AlphaFoldDB" id="A0A291L410"/>
<keyword evidence="1" id="KW-0472">Membrane</keyword>
<evidence type="ECO:0000313" key="2">
    <source>
        <dbReference type="EMBL" id="ATI10603.1"/>
    </source>
</evidence>
<keyword evidence="1" id="KW-0812">Transmembrane</keyword>
<keyword evidence="1" id="KW-1133">Transmembrane helix</keyword>
<keyword evidence="3" id="KW-1185">Reference proteome</keyword>
<evidence type="ECO:0000256" key="1">
    <source>
        <dbReference type="SAM" id="Phobius"/>
    </source>
</evidence>
<gene>
    <name evidence="2" type="ORF">B1s21122_06315</name>
</gene>
<organism evidence="2 3">
    <name type="scientific">Candidatus Nanopelagicus limnae</name>
    <dbReference type="NCBI Taxonomy" id="1884634"/>
    <lineage>
        <taxon>Bacteria</taxon>
        <taxon>Bacillati</taxon>
        <taxon>Actinomycetota</taxon>
        <taxon>Actinomycetes</taxon>
        <taxon>Candidatus Nanopelagicales</taxon>
        <taxon>Candidatus Nanopelagicaceae</taxon>
        <taxon>Candidatus Nanopelagicus</taxon>
    </lineage>
</organism>
<dbReference type="Proteomes" id="UP000217153">
    <property type="component" value="Chromosome"/>
</dbReference>
<proteinExistence type="predicted"/>
<dbReference type="InterPro" id="IPR019681">
    <property type="entry name" value="DUF2530"/>
</dbReference>
<protein>
    <submittedName>
        <fullName evidence="2">DUF2530 domain-containing protein</fullName>
    </submittedName>
</protein>
<dbReference type="OrthoDB" id="5149277at2"/>
<feature type="transmembrane region" description="Helical" evidence="1">
    <location>
        <begin position="31"/>
        <end position="50"/>
    </location>
</feature>
<dbReference type="Pfam" id="PF10745">
    <property type="entry name" value="DUF2530"/>
    <property type="match status" value="1"/>
</dbReference>
<sequence>MREAIFVIALGIVLWIIAFVFAIVMNADTNVLWICVIGAAFGAMGLRYTIKRGRKGAL</sequence>
<dbReference type="EMBL" id="CP016768">
    <property type="protein sequence ID" value="ATI10603.1"/>
    <property type="molecule type" value="Genomic_DNA"/>
</dbReference>
<evidence type="ECO:0000313" key="3">
    <source>
        <dbReference type="Proteomes" id="UP000217153"/>
    </source>
</evidence>
<reference evidence="3" key="1">
    <citation type="submission" date="2016-10" db="EMBL/GenBank/DDBJ databases">
        <title>High microdiversification within the ubiquitous acI lineage of Actinobacteria.</title>
        <authorList>
            <person name="Neuenschwander S.M."/>
            <person name="Salcher M."/>
            <person name="Ghai R."/>
            <person name="Pernthaler J."/>
        </authorList>
    </citation>
    <scope>NUCLEOTIDE SEQUENCE [LARGE SCALE GENOMIC DNA]</scope>
</reference>
<feature type="transmembrane region" description="Helical" evidence="1">
    <location>
        <begin position="5"/>
        <end position="25"/>
    </location>
</feature>